<feature type="transmembrane region" description="Helical" evidence="1">
    <location>
        <begin position="150"/>
        <end position="173"/>
    </location>
</feature>
<gene>
    <name evidence="3" type="ORF">NQ318_017232</name>
</gene>
<organism evidence="3 4">
    <name type="scientific">Aromia moschata</name>
    <dbReference type="NCBI Taxonomy" id="1265417"/>
    <lineage>
        <taxon>Eukaryota</taxon>
        <taxon>Metazoa</taxon>
        <taxon>Ecdysozoa</taxon>
        <taxon>Arthropoda</taxon>
        <taxon>Hexapoda</taxon>
        <taxon>Insecta</taxon>
        <taxon>Pterygota</taxon>
        <taxon>Neoptera</taxon>
        <taxon>Endopterygota</taxon>
        <taxon>Coleoptera</taxon>
        <taxon>Polyphaga</taxon>
        <taxon>Cucujiformia</taxon>
        <taxon>Chrysomeloidea</taxon>
        <taxon>Cerambycidae</taxon>
        <taxon>Cerambycinae</taxon>
        <taxon>Callichromatini</taxon>
        <taxon>Aromia</taxon>
    </lineage>
</organism>
<dbReference type="AlphaFoldDB" id="A0AAV8YM72"/>
<evidence type="ECO:0008006" key="5">
    <source>
        <dbReference type="Google" id="ProtNLM"/>
    </source>
</evidence>
<feature type="signal peptide" evidence="2">
    <location>
        <begin position="1"/>
        <end position="17"/>
    </location>
</feature>
<protein>
    <recommendedName>
        <fullName evidence="5">Osiris 19</fullName>
    </recommendedName>
</protein>
<dbReference type="EMBL" id="JAPWTK010000070">
    <property type="protein sequence ID" value="KAJ8952338.1"/>
    <property type="molecule type" value="Genomic_DNA"/>
</dbReference>
<evidence type="ECO:0000256" key="1">
    <source>
        <dbReference type="SAM" id="Phobius"/>
    </source>
</evidence>
<dbReference type="Pfam" id="PF07898">
    <property type="entry name" value="DUF1676"/>
    <property type="match status" value="1"/>
</dbReference>
<name>A0AAV8YM72_9CUCU</name>
<keyword evidence="2" id="KW-0732">Signal</keyword>
<dbReference type="Proteomes" id="UP001162162">
    <property type="component" value="Unassembled WGS sequence"/>
</dbReference>
<dbReference type="InterPro" id="IPR012464">
    <property type="entry name" value="DUF1676"/>
</dbReference>
<dbReference type="PANTHER" id="PTHR21879">
    <property type="entry name" value="FI03362P-RELATED-RELATED"/>
    <property type="match status" value="1"/>
</dbReference>
<keyword evidence="1" id="KW-0812">Transmembrane</keyword>
<keyword evidence="1" id="KW-1133">Transmembrane helix</keyword>
<comment type="caution">
    <text evidence="3">The sequence shown here is derived from an EMBL/GenBank/DDBJ whole genome shotgun (WGS) entry which is preliminary data.</text>
</comment>
<keyword evidence="4" id="KW-1185">Reference proteome</keyword>
<evidence type="ECO:0000313" key="4">
    <source>
        <dbReference type="Proteomes" id="UP001162162"/>
    </source>
</evidence>
<evidence type="ECO:0000313" key="3">
    <source>
        <dbReference type="EMBL" id="KAJ8952338.1"/>
    </source>
</evidence>
<keyword evidence="1" id="KW-0472">Membrane</keyword>
<reference evidence="3" key="1">
    <citation type="journal article" date="2023" name="Insect Mol. Biol.">
        <title>Genome sequencing provides insights into the evolution of gene families encoding plant cell wall-degrading enzymes in longhorned beetles.</title>
        <authorList>
            <person name="Shin N.R."/>
            <person name="Okamura Y."/>
            <person name="Kirsch R."/>
            <person name="Pauchet Y."/>
        </authorList>
    </citation>
    <scope>NUCLEOTIDE SEQUENCE</scope>
    <source>
        <strain evidence="3">AMC_N1</strain>
    </source>
</reference>
<evidence type="ECO:0000256" key="2">
    <source>
        <dbReference type="SAM" id="SignalP"/>
    </source>
</evidence>
<proteinExistence type="predicted"/>
<dbReference type="PANTHER" id="PTHR21879:SF6">
    <property type="entry name" value="OSIRIS 19, ISOFORM A"/>
    <property type="match status" value="1"/>
</dbReference>
<dbReference type="GO" id="GO:0016020">
    <property type="term" value="C:membrane"/>
    <property type="evidence" value="ECO:0007669"/>
    <property type="project" value="TreeGrafter"/>
</dbReference>
<feature type="transmembrane region" description="Helical" evidence="1">
    <location>
        <begin position="180"/>
        <end position="199"/>
    </location>
</feature>
<feature type="chain" id="PRO_5043720599" description="Osiris 19" evidence="2">
    <location>
        <begin position="18"/>
        <end position="245"/>
    </location>
</feature>
<accession>A0AAV8YM72</accession>
<sequence length="245" mass="26884">MAFRVSLVLSLAAMVCASPTKPAFWKGTPLDTTIENMRSSCSEDNSLACFQYKAFSFLDTILQGDYFNLPGKVEFAPNGYRSTDVSKRSDASLEDGIEELLKSYDIKLGLPTGGTVTVDSRSLDKEELNVKFEFSGRAVEARKKSKLKKIFIPILVFILLKAITLVPFALGVLGFKAWNSLQLAFFSFIISTGIAVFQLCQKLAADSAHAHIAAAPNAWEPAAVNHFTGKSLSDMQLAYSKYVQE</sequence>